<reference evidence="1 2" key="1">
    <citation type="submission" date="2019-04" db="EMBL/GenBank/DDBJ databases">
        <title>Draft genome sequences of Streptomyces avermitilis ATCC 31267.</title>
        <authorList>
            <person name="Komaki H."/>
            <person name="Tamura T."/>
            <person name="Hosoyama A."/>
        </authorList>
    </citation>
    <scope>NUCLEOTIDE SEQUENCE [LARGE SCALE GENOMIC DNA]</scope>
    <source>
        <strain evidence="1 2">ATCC 31267</strain>
    </source>
</reference>
<dbReference type="Pfam" id="PF19985">
    <property type="entry name" value="DUF6421"/>
    <property type="match status" value="1"/>
</dbReference>
<name>A0A4D4N2L4_STRAX</name>
<evidence type="ECO:0000313" key="2">
    <source>
        <dbReference type="Proteomes" id="UP000299211"/>
    </source>
</evidence>
<gene>
    <name evidence="1" type="ORF">SAV31267_082050</name>
</gene>
<dbReference type="EMBL" id="BJHY01000001">
    <property type="protein sequence ID" value="GDY78720.1"/>
    <property type="molecule type" value="Genomic_DNA"/>
</dbReference>
<comment type="caution">
    <text evidence="1">The sequence shown here is derived from an EMBL/GenBank/DDBJ whole genome shotgun (WGS) entry which is preliminary data.</text>
</comment>
<accession>A0A4D4N2L4</accession>
<proteinExistence type="predicted"/>
<sequence>MDDVLPDEFPLSMFYEALAKKLKNVIASTKGITATSAERAAA</sequence>
<evidence type="ECO:0000313" key="1">
    <source>
        <dbReference type="EMBL" id="GDY78720.1"/>
    </source>
</evidence>
<dbReference type="AlphaFoldDB" id="A0A4D4N2L4"/>
<organism evidence="1 2">
    <name type="scientific">Streptomyces avermitilis</name>
    <dbReference type="NCBI Taxonomy" id="33903"/>
    <lineage>
        <taxon>Bacteria</taxon>
        <taxon>Bacillati</taxon>
        <taxon>Actinomycetota</taxon>
        <taxon>Actinomycetes</taxon>
        <taxon>Kitasatosporales</taxon>
        <taxon>Streptomycetaceae</taxon>
        <taxon>Streptomyces</taxon>
    </lineage>
</organism>
<protein>
    <submittedName>
        <fullName evidence="1">Uncharacterized protein</fullName>
    </submittedName>
</protein>
<dbReference type="Proteomes" id="UP000299211">
    <property type="component" value="Unassembled WGS sequence"/>
</dbReference>
<dbReference type="InterPro" id="IPR046306">
    <property type="entry name" value="DUF6421"/>
</dbReference>